<dbReference type="EMBL" id="CP111017">
    <property type="protein sequence ID" value="WAR07978.1"/>
    <property type="molecule type" value="Genomic_DNA"/>
</dbReference>
<evidence type="ECO:0000313" key="4">
    <source>
        <dbReference type="EMBL" id="WAR07978.1"/>
    </source>
</evidence>
<dbReference type="Gene3D" id="3.90.1750.10">
    <property type="entry name" value="Hect, E3 ligase catalytic domains"/>
    <property type="match status" value="1"/>
</dbReference>
<protein>
    <recommendedName>
        <fullName evidence="3">HECT domain-containing protein</fullName>
    </recommendedName>
</protein>
<keyword evidence="5" id="KW-1185">Reference proteome</keyword>
<reference evidence="4" key="1">
    <citation type="submission" date="2022-11" db="EMBL/GenBank/DDBJ databases">
        <title>Centuries of genome instability and evolution in soft-shell clam transmissible cancer (bioRxiv).</title>
        <authorList>
            <person name="Hart S.F.M."/>
            <person name="Yonemitsu M.A."/>
            <person name="Giersch R.M."/>
            <person name="Beal B.F."/>
            <person name="Arriagada G."/>
            <person name="Davis B.W."/>
            <person name="Ostrander E.A."/>
            <person name="Goff S.P."/>
            <person name="Metzger M.J."/>
        </authorList>
    </citation>
    <scope>NUCLEOTIDE SEQUENCE</scope>
    <source>
        <strain evidence="4">MELC-2E11</strain>
        <tissue evidence="4">Siphon/mantle</tissue>
    </source>
</reference>
<dbReference type="Proteomes" id="UP001164746">
    <property type="component" value="Chromosome 6"/>
</dbReference>
<name>A0ABY7ED88_MYAAR</name>
<gene>
    <name evidence="4" type="ORF">MAR_017936</name>
</gene>
<proteinExistence type="predicted"/>
<organism evidence="4 5">
    <name type="scientific">Mya arenaria</name>
    <name type="common">Soft-shell clam</name>
    <dbReference type="NCBI Taxonomy" id="6604"/>
    <lineage>
        <taxon>Eukaryota</taxon>
        <taxon>Metazoa</taxon>
        <taxon>Spiralia</taxon>
        <taxon>Lophotrochozoa</taxon>
        <taxon>Mollusca</taxon>
        <taxon>Bivalvia</taxon>
        <taxon>Autobranchia</taxon>
        <taxon>Heteroconchia</taxon>
        <taxon>Euheterodonta</taxon>
        <taxon>Imparidentia</taxon>
        <taxon>Neoheterodontei</taxon>
        <taxon>Myida</taxon>
        <taxon>Myoidea</taxon>
        <taxon>Myidae</taxon>
        <taxon>Mya</taxon>
    </lineage>
</organism>
<comment type="caution">
    <text evidence="2">Lacks conserved residue(s) required for the propagation of feature annotation.</text>
</comment>
<dbReference type="InterPro" id="IPR035983">
    <property type="entry name" value="Hect_E3_ubiquitin_ligase"/>
</dbReference>
<keyword evidence="1 2" id="KW-0833">Ubl conjugation pathway</keyword>
<dbReference type="SUPFAM" id="SSF56204">
    <property type="entry name" value="Hect, E3 ligase catalytic domain"/>
    <property type="match status" value="1"/>
</dbReference>
<evidence type="ECO:0000256" key="1">
    <source>
        <dbReference type="ARBA" id="ARBA00022786"/>
    </source>
</evidence>
<feature type="domain" description="HECT" evidence="3">
    <location>
        <begin position="205"/>
        <end position="239"/>
    </location>
</feature>
<evidence type="ECO:0000256" key="2">
    <source>
        <dbReference type="PROSITE-ProRule" id="PRU00104"/>
    </source>
</evidence>
<sequence>MQHPSPSDEFTTWTRRFFCLSRIDQDGTPSREEKRVLQEAGLGEIKITIPKTNSFIDLRQKLSEFFPKLKEAGGFQLLRSAVGSRNLLEVIRLPPEGYTTQYLADRCGLGQAIIYVRPLQTCLSVSPVKSQSGTEVFHEKCLKCGNEAYRKEMFVPVQFVECLFQQLILSSMQISVVKMINSKALRQGPRTKIIETTMEMMADADEQDLASELMVKFIGEEGVDAGGLRRELFSLVFEKTPLLDRNTFSNEACSLQHGEYIILGKLVSLTFIYGHPGLKTLHQTIIKYILNEKTPTTEIPLADVQNATVLRAIDTEATQFLGEATALTAEVVNNFYSFSFSDKGDPNWETEEAIEYNFRCFICQVKKGRISSTVINISTETAEEDSIQVTLELVLQAFVGCQGLPKDIPSGLIEFNHNSSALSHVNTCAPSITFQNTSKLLKFEDFERTMLDIIFGCEGFGQK</sequence>
<evidence type="ECO:0000259" key="3">
    <source>
        <dbReference type="PROSITE" id="PS50237"/>
    </source>
</evidence>
<accession>A0ABY7ED88</accession>
<dbReference type="InterPro" id="IPR000569">
    <property type="entry name" value="HECT_dom"/>
</dbReference>
<dbReference type="PROSITE" id="PS50237">
    <property type="entry name" value="HECT"/>
    <property type="match status" value="1"/>
</dbReference>
<evidence type="ECO:0000313" key="5">
    <source>
        <dbReference type="Proteomes" id="UP001164746"/>
    </source>
</evidence>